<dbReference type="PANTHER" id="PTHR23065:SF58">
    <property type="entry name" value="SH3 AND F-BAR DOMAIN-CONTAINING PROTEIN DDB_G0274695"/>
    <property type="match status" value="1"/>
</dbReference>
<proteinExistence type="predicted"/>
<dbReference type="Pfam" id="PF00018">
    <property type="entry name" value="SH3_1"/>
    <property type="match status" value="1"/>
</dbReference>
<dbReference type="Proteomes" id="UP000076078">
    <property type="component" value="Unassembled WGS sequence"/>
</dbReference>
<dbReference type="GO" id="GO:0005737">
    <property type="term" value="C:cytoplasm"/>
    <property type="evidence" value="ECO:0007669"/>
    <property type="project" value="TreeGrafter"/>
</dbReference>
<evidence type="ECO:0000259" key="6">
    <source>
        <dbReference type="PROSITE" id="PS51741"/>
    </source>
</evidence>
<dbReference type="GO" id="GO:0031982">
    <property type="term" value="C:vesicle"/>
    <property type="evidence" value="ECO:0007669"/>
    <property type="project" value="TreeGrafter"/>
</dbReference>
<dbReference type="PANTHER" id="PTHR23065">
    <property type="entry name" value="PROLINE-SERINE-THREONINE PHOSPHATASE INTERACTING PROTEIN 1"/>
    <property type="match status" value="1"/>
</dbReference>
<evidence type="ECO:0000259" key="5">
    <source>
        <dbReference type="PROSITE" id="PS50002"/>
    </source>
</evidence>
<dbReference type="STRING" id="361077.A0A151ZG41"/>
<dbReference type="EMBL" id="LODT01000028">
    <property type="protein sequence ID" value="KYQ92834.1"/>
    <property type="molecule type" value="Genomic_DNA"/>
</dbReference>
<evidence type="ECO:0000256" key="2">
    <source>
        <dbReference type="PROSITE-ProRule" id="PRU00192"/>
    </source>
</evidence>
<dbReference type="Pfam" id="PF00611">
    <property type="entry name" value="FCH"/>
    <property type="match status" value="1"/>
</dbReference>
<dbReference type="PROSITE" id="PS50002">
    <property type="entry name" value="SH3"/>
    <property type="match status" value="1"/>
</dbReference>
<name>A0A151ZG41_TIELA</name>
<dbReference type="InParanoid" id="A0A151ZG41"/>
<dbReference type="SUPFAM" id="SSF103657">
    <property type="entry name" value="BAR/IMD domain-like"/>
    <property type="match status" value="1"/>
</dbReference>
<dbReference type="GO" id="GO:0030041">
    <property type="term" value="P:actin filament polymerization"/>
    <property type="evidence" value="ECO:0007669"/>
    <property type="project" value="TreeGrafter"/>
</dbReference>
<keyword evidence="3 4" id="KW-0175">Coiled coil</keyword>
<dbReference type="Gene3D" id="1.20.1270.60">
    <property type="entry name" value="Arfaptin homology (AH) domain/BAR domain"/>
    <property type="match status" value="1"/>
</dbReference>
<dbReference type="SUPFAM" id="SSF50044">
    <property type="entry name" value="SH3-domain"/>
    <property type="match status" value="1"/>
</dbReference>
<comment type="caution">
    <text evidence="7">The sequence shown here is derived from an EMBL/GenBank/DDBJ whole genome shotgun (WGS) entry which is preliminary data.</text>
</comment>
<dbReference type="GO" id="GO:0005886">
    <property type="term" value="C:plasma membrane"/>
    <property type="evidence" value="ECO:0007669"/>
    <property type="project" value="TreeGrafter"/>
</dbReference>
<dbReference type="OrthoDB" id="73680at2759"/>
<feature type="domain" description="F-BAR" evidence="6">
    <location>
        <begin position="3"/>
        <end position="259"/>
    </location>
</feature>
<dbReference type="SMART" id="SM00326">
    <property type="entry name" value="SH3"/>
    <property type="match status" value="1"/>
</dbReference>
<evidence type="ECO:0000256" key="3">
    <source>
        <dbReference type="PROSITE-ProRule" id="PRU01077"/>
    </source>
</evidence>
<feature type="domain" description="SH3" evidence="5">
    <location>
        <begin position="328"/>
        <end position="385"/>
    </location>
</feature>
<dbReference type="InterPro" id="IPR001060">
    <property type="entry name" value="FCH_dom"/>
</dbReference>
<evidence type="ECO:0000313" key="8">
    <source>
        <dbReference type="Proteomes" id="UP000076078"/>
    </source>
</evidence>
<dbReference type="PRINTS" id="PR00452">
    <property type="entry name" value="SH3DOMAIN"/>
</dbReference>
<feature type="coiled-coil region" evidence="4">
    <location>
        <begin position="110"/>
        <end position="144"/>
    </location>
</feature>
<organism evidence="7 8">
    <name type="scientific">Tieghemostelium lacteum</name>
    <name type="common">Slime mold</name>
    <name type="synonym">Dictyostelium lacteum</name>
    <dbReference type="NCBI Taxonomy" id="361077"/>
    <lineage>
        <taxon>Eukaryota</taxon>
        <taxon>Amoebozoa</taxon>
        <taxon>Evosea</taxon>
        <taxon>Eumycetozoa</taxon>
        <taxon>Dictyostelia</taxon>
        <taxon>Dictyosteliales</taxon>
        <taxon>Raperosteliaceae</taxon>
        <taxon>Tieghemostelium</taxon>
    </lineage>
</organism>
<accession>A0A151ZG41</accession>
<evidence type="ECO:0000313" key="7">
    <source>
        <dbReference type="EMBL" id="KYQ92834.1"/>
    </source>
</evidence>
<protein>
    <submittedName>
        <fullName evidence="7">SH3 domain-containing protein</fullName>
    </submittedName>
</protein>
<keyword evidence="1 2" id="KW-0728">SH3 domain</keyword>
<dbReference type="InterPro" id="IPR036028">
    <property type="entry name" value="SH3-like_dom_sf"/>
</dbReference>
<gene>
    <name evidence="7" type="ORF">DLAC_05418</name>
</gene>
<dbReference type="FunFam" id="2.30.30.40:FF:000072">
    <property type="entry name" value="Unconventional Myosin IB"/>
    <property type="match status" value="1"/>
</dbReference>
<dbReference type="CDD" id="cd00174">
    <property type="entry name" value="SH3"/>
    <property type="match status" value="1"/>
</dbReference>
<dbReference type="GO" id="GO:0008017">
    <property type="term" value="F:microtubule binding"/>
    <property type="evidence" value="ECO:0007669"/>
    <property type="project" value="TreeGrafter"/>
</dbReference>
<evidence type="ECO:0000256" key="1">
    <source>
        <dbReference type="ARBA" id="ARBA00022443"/>
    </source>
</evidence>
<dbReference type="CDD" id="cd07610">
    <property type="entry name" value="FCH_F-BAR"/>
    <property type="match status" value="1"/>
</dbReference>
<sequence>MSDRFKDNFWGPNGFEVIEKRMNEGSESTKLFNYFMKERAAIEESYSKSLSKLLKNTQALNEFGTLRDAWFAVRGECESLVRVHHELSVKLDKDIAGPFSKFKTEQKKIKKQYMNDATKLNREKKDLENNINRAKAKFDDYSKQAETTAASMESAKNSGKNASEIGKISQKLQKINSSQSIAEQEYKDHVNKLTAYQPQWEEKLSVTYNTLQSCEEERIDYIKVQLEKYVGALTSTVPDKTTTNNNLVAVVSKIDKHEDIACFVRENKTGSERPDPPKFIPFGGKASSEYVQSKASYQPPVQTSSLTSSYASSSSVSSISKPPPSKPSAQKQCRALYDYVGSDASELDFFAGDIINIIEEDDSGWWKGEMDSRVGIFPSNYTESI</sequence>
<reference evidence="7 8" key="1">
    <citation type="submission" date="2015-12" db="EMBL/GenBank/DDBJ databases">
        <title>Dictyostelia acquired genes for synthesis and detection of signals that induce cell-type specialization by lateral gene transfer from prokaryotes.</title>
        <authorList>
            <person name="Gloeckner G."/>
            <person name="Schaap P."/>
        </authorList>
    </citation>
    <scope>NUCLEOTIDE SEQUENCE [LARGE SCALE GENOMIC DNA]</scope>
    <source>
        <strain evidence="7 8">TK</strain>
    </source>
</reference>
<dbReference type="Gene3D" id="2.30.30.40">
    <property type="entry name" value="SH3 Domains"/>
    <property type="match status" value="1"/>
</dbReference>
<keyword evidence="8" id="KW-1185">Reference proteome</keyword>
<dbReference type="InterPro" id="IPR001452">
    <property type="entry name" value="SH3_domain"/>
</dbReference>
<dbReference type="PROSITE" id="PS51741">
    <property type="entry name" value="F_BAR"/>
    <property type="match status" value="1"/>
</dbReference>
<dbReference type="InterPro" id="IPR031160">
    <property type="entry name" value="F_BAR_dom"/>
</dbReference>
<evidence type="ECO:0000256" key="4">
    <source>
        <dbReference type="SAM" id="Coils"/>
    </source>
</evidence>
<dbReference type="AlphaFoldDB" id="A0A151ZG41"/>
<dbReference type="GO" id="GO:0016050">
    <property type="term" value="P:vesicle organization"/>
    <property type="evidence" value="ECO:0007669"/>
    <property type="project" value="TreeGrafter"/>
</dbReference>
<dbReference type="OMA" id="PIEYQNY"/>
<dbReference type="InterPro" id="IPR027267">
    <property type="entry name" value="AH/BAR_dom_sf"/>
</dbReference>
<dbReference type="FunCoup" id="A0A151ZG41">
    <property type="interactions" value="17"/>
</dbReference>
<dbReference type="SMART" id="SM00055">
    <property type="entry name" value="FCH"/>
    <property type="match status" value="1"/>
</dbReference>